<organism evidence="2">
    <name type="scientific">Papilliphaedusa porphyrea</name>
    <dbReference type="NCBI Taxonomy" id="1885680"/>
    <lineage>
        <taxon>Eukaryota</taxon>
        <taxon>Metazoa</taxon>
        <taxon>Spiralia</taxon>
        <taxon>Lophotrochozoa</taxon>
        <taxon>Mollusca</taxon>
        <taxon>Gastropoda</taxon>
        <taxon>Heterobranchia</taxon>
        <taxon>Euthyneura</taxon>
        <taxon>Panpulmonata</taxon>
        <taxon>Eupulmonata</taxon>
        <taxon>Stylommatophora</taxon>
        <taxon>Helicina</taxon>
        <taxon>Clausilioidea</taxon>
        <taxon>Clausiliidae</taxon>
        <taxon>Phaedusinae</taxon>
        <taxon>Papilliphaedusa</taxon>
    </lineage>
</organism>
<dbReference type="EMBL" id="LC171961">
    <property type="protein sequence ID" value="BBA10259.1"/>
    <property type="molecule type" value="Genomic_DNA"/>
</dbReference>
<dbReference type="AlphaFoldDB" id="A0A224A0S2"/>
<sequence length="94" mass="10356">MGFAYILSMLLVIMFLFLLTKGKHFLVGLLMLEGMMLLSLLILLFVMHLQLGGVNSFLLVLALSVCEAALGLSVLLGFVKIWGNDYTQQSISMS</sequence>
<keyword evidence="1" id="KW-1133">Transmembrane helix</keyword>
<name>A0A224A0S2_9EUPU</name>
<keyword evidence="1" id="KW-0472">Membrane</keyword>
<keyword evidence="2" id="KW-0496">Mitochondrion</keyword>
<geneLocation type="mitochondrion" evidence="2"/>
<evidence type="ECO:0000313" key="2">
    <source>
        <dbReference type="EMBL" id="BBA10259.1"/>
    </source>
</evidence>
<accession>A0A224A0S2</accession>
<reference evidence="2" key="1">
    <citation type="journal article" date="2017" name="Zool. J. Linn. Soc.">
        <title>Molecular phylogeny, frequent parallel evolution and new system of Japanese clausiliid land snails (Gastropoda: Stylommatophora).</title>
        <authorList>
            <person name="Motochin R."/>
            <person name="Wang M."/>
            <person name="Ueshima R."/>
        </authorList>
    </citation>
    <scope>NUCLEOTIDE SEQUENCE</scope>
    <source>
        <strain evidence="2">AG629X</strain>
        <tissue evidence="2">Muscle</tissue>
    </source>
</reference>
<feature type="transmembrane region" description="Helical" evidence="1">
    <location>
        <begin position="29"/>
        <end position="51"/>
    </location>
</feature>
<feature type="transmembrane region" description="Helical" evidence="1">
    <location>
        <begin position="6"/>
        <end position="22"/>
    </location>
</feature>
<keyword evidence="1" id="KW-0812">Transmembrane</keyword>
<protein>
    <submittedName>
        <fullName evidence="2">NADH dehydrogenase subunit 4L</fullName>
    </submittedName>
</protein>
<gene>
    <name evidence="2" type="primary">ND4L</name>
</gene>
<feature type="transmembrane region" description="Helical" evidence="1">
    <location>
        <begin position="57"/>
        <end position="79"/>
    </location>
</feature>
<dbReference type="Gene3D" id="1.10.287.3510">
    <property type="match status" value="1"/>
</dbReference>
<proteinExistence type="predicted"/>
<evidence type="ECO:0000256" key="1">
    <source>
        <dbReference type="SAM" id="Phobius"/>
    </source>
</evidence>